<evidence type="ECO:0000313" key="1">
    <source>
        <dbReference type="EMBL" id="KAJ7732135.1"/>
    </source>
</evidence>
<keyword evidence="2" id="KW-1185">Reference proteome</keyword>
<comment type="caution">
    <text evidence="1">The sequence shown here is derived from an EMBL/GenBank/DDBJ whole genome shotgun (WGS) entry which is preliminary data.</text>
</comment>
<dbReference type="AlphaFoldDB" id="A0AAD7MV92"/>
<sequence length="194" mass="20992">MPHQLSTGIHLKNISTYVAITANTLDVLVISLNISALKVIMNTTESLLEMVETVKQDKSDCTELMGQVDKLLNAIVGVYLNSDTVAELPPSILNQIIKFTDTTGKNPGTRKLCALNKADTVTQGLIAFNCNILPNHRVHRVWFKSPVVPVYNPQGIVSTVGRSTAGVLQMTGLYLLHPAQHGSLNGLNGGYEEA</sequence>
<accession>A0AAD7MV92</accession>
<reference evidence="1" key="1">
    <citation type="submission" date="2023-03" db="EMBL/GenBank/DDBJ databases">
        <title>Massive genome expansion in bonnet fungi (Mycena s.s.) driven by repeated elements and novel gene families across ecological guilds.</title>
        <authorList>
            <consortium name="Lawrence Berkeley National Laboratory"/>
            <person name="Harder C.B."/>
            <person name="Miyauchi S."/>
            <person name="Viragh M."/>
            <person name="Kuo A."/>
            <person name="Thoen E."/>
            <person name="Andreopoulos B."/>
            <person name="Lu D."/>
            <person name="Skrede I."/>
            <person name="Drula E."/>
            <person name="Henrissat B."/>
            <person name="Morin E."/>
            <person name="Kohler A."/>
            <person name="Barry K."/>
            <person name="LaButti K."/>
            <person name="Morin E."/>
            <person name="Salamov A."/>
            <person name="Lipzen A."/>
            <person name="Mereny Z."/>
            <person name="Hegedus B."/>
            <person name="Baldrian P."/>
            <person name="Stursova M."/>
            <person name="Weitz H."/>
            <person name="Taylor A."/>
            <person name="Grigoriev I.V."/>
            <person name="Nagy L.G."/>
            <person name="Martin F."/>
            <person name="Kauserud H."/>
        </authorList>
    </citation>
    <scope>NUCLEOTIDE SEQUENCE</scope>
    <source>
        <strain evidence="1">CBHHK182m</strain>
    </source>
</reference>
<dbReference type="Proteomes" id="UP001215598">
    <property type="component" value="Unassembled WGS sequence"/>
</dbReference>
<proteinExistence type="predicted"/>
<dbReference type="EMBL" id="JARKIB010000147">
    <property type="protein sequence ID" value="KAJ7732135.1"/>
    <property type="molecule type" value="Genomic_DNA"/>
</dbReference>
<organism evidence="1 2">
    <name type="scientific">Mycena metata</name>
    <dbReference type="NCBI Taxonomy" id="1033252"/>
    <lineage>
        <taxon>Eukaryota</taxon>
        <taxon>Fungi</taxon>
        <taxon>Dikarya</taxon>
        <taxon>Basidiomycota</taxon>
        <taxon>Agaricomycotina</taxon>
        <taxon>Agaricomycetes</taxon>
        <taxon>Agaricomycetidae</taxon>
        <taxon>Agaricales</taxon>
        <taxon>Marasmiineae</taxon>
        <taxon>Mycenaceae</taxon>
        <taxon>Mycena</taxon>
    </lineage>
</organism>
<protein>
    <submittedName>
        <fullName evidence="1">Uncharacterized protein</fullName>
    </submittedName>
</protein>
<name>A0AAD7MV92_9AGAR</name>
<evidence type="ECO:0000313" key="2">
    <source>
        <dbReference type="Proteomes" id="UP001215598"/>
    </source>
</evidence>
<gene>
    <name evidence="1" type="ORF">B0H16DRAFT_1468702</name>
</gene>